<dbReference type="Pfam" id="PF00149">
    <property type="entry name" value="Metallophos"/>
    <property type="match status" value="1"/>
</dbReference>
<evidence type="ECO:0000256" key="1">
    <source>
        <dbReference type="ARBA" id="ARBA00013081"/>
    </source>
</evidence>
<reference evidence="6" key="1">
    <citation type="submission" date="2022-08" db="EMBL/GenBank/DDBJ databases">
        <title>Novel sulfate-reducing endosymbionts in the free-living metamonad Anaeramoeba.</title>
        <authorList>
            <person name="Jerlstrom-Hultqvist J."/>
            <person name="Cepicka I."/>
            <person name="Gallot-Lavallee L."/>
            <person name="Salas-Leiva D."/>
            <person name="Curtis B.A."/>
            <person name="Zahonova K."/>
            <person name="Pipaliya S."/>
            <person name="Dacks J."/>
            <person name="Roger A.J."/>
        </authorList>
    </citation>
    <scope>NUCLEOTIDE SEQUENCE</scope>
    <source>
        <strain evidence="6">Schooner1</strain>
    </source>
</reference>
<evidence type="ECO:0000256" key="4">
    <source>
        <dbReference type="ARBA" id="ARBA00023211"/>
    </source>
</evidence>
<comment type="caution">
    <text evidence="6">The sequence shown here is derived from an EMBL/GenBank/DDBJ whole genome shotgun (WGS) entry which is preliminary data.</text>
</comment>
<accession>A0ABQ8Z1Q6</accession>
<dbReference type="Gene3D" id="3.60.21.10">
    <property type="match status" value="2"/>
</dbReference>
<evidence type="ECO:0000256" key="2">
    <source>
        <dbReference type="ARBA" id="ARBA00022723"/>
    </source>
</evidence>
<dbReference type="InterPro" id="IPR006186">
    <property type="entry name" value="Ser/Thr-sp_prot-phosphatase"/>
</dbReference>
<organism evidence="6 7">
    <name type="scientific">Anaeramoeba flamelloides</name>
    <dbReference type="NCBI Taxonomy" id="1746091"/>
    <lineage>
        <taxon>Eukaryota</taxon>
        <taxon>Metamonada</taxon>
        <taxon>Anaeramoebidae</taxon>
        <taxon>Anaeramoeba</taxon>
    </lineage>
</organism>
<sequence>MNTKKLSSQIQDFSQILDSQIKDLESYNLLPTTELIQLCERAKLLFVKEPNMLKIDPPVVVCGDIHGQFPDLLSVFQFHGSCKDQKNHECRSISKAQGFRKECRRKYPKTNIWEIFVDLFDYLPLCATIGDSFFAVHGGLSPDIQKIETIQSIDRFREPPIAGPMADLLWSDPDDRIGFAPNVRGAGWTFGKDITSHFLQTNNLSMVIRAHQMVMQGFRQSHSQLLITIFTAPHCSVLLKNLASVLTIDKNLKKKIFQFQESKGKQNNKQKGYW</sequence>
<dbReference type="EC" id="3.1.3.16" evidence="1"/>
<dbReference type="SUPFAM" id="SSF56300">
    <property type="entry name" value="Metallo-dependent phosphatases"/>
    <property type="match status" value="1"/>
</dbReference>
<evidence type="ECO:0000256" key="3">
    <source>
        <dbReference type="ARBA" id="ARBA00022801"/>
    </source>
</evidence>
<keyword evidence="7" id="KW-1185">Reference proteome</keyword>
<protein>
    <recommendedName>
        <fullName evidence="1">protein-serine/threonine phosphatase</fullName>
        <ecNumber evidence="1">3.1.3.16</ecNumber>
    </recommendedName>
</protein>
<gene>
    <name evidence="6" type="ORF">M0813_15637</name>
</gene>
<dbReference type="PRINTS" id="PR00114">
    <property type="entry name" value="STPHPHTASE"/>
</dbReference>
<keyword evidence="2" id="KW-0479">Metal-binding</keyword>
<dbReference type="InterPro" id="IPR029052">
    <property type="entry name" value="Metallo-depent_PP-like"/>
</dbReference>
<dbReference type="InterPro" id="IPR047129">
    <property type="entry name" value="PPA2-like"/>
</dbReference>
<feature type="domain" description="Serine/threonine specific protein phosphatases" evidence="5">
    <location>
        <begin position="30"/>
        <end position="263"/>
    </location>
</feature>
<dbReference type="SMART" id="SM00156">
    <property type="entry name" value="PP2Ac"/>
    <property type="match status" value="1"/>
</dbReference>
<dbReference type="Proteomes" id="UP001150062">
    <property type="component" value="Unassembled WGS sequence"/>
</dbReference>
<name>A0ABQ8Z1Q6_9EUKA</name>
<evidence type="ECO:0000259" key="5">
    <source>
        <dbReference type="SMART" id="SM00156"/>
    </source>
</evidence>
<dbReference type="PANTHER" id="PTHR45619">
    <property type="entry name" value="SERINE/THREONINE-PROTEIN PHOSPHATASE PP2A-RELATED"/>
    <property type="match status" value="1"/>
</dbReference>
<evidence type="ECO:0000313" key="6">
    <source>
        <dbReference type="EMBL" id="KAJ6250821.1"/>
    </source>
</evidence>
<proteinExistence type="predicted"/>
<evidence type="ECO:0000313" key="7">
    <source>
        <dbReference type="Proteomes" id="UP001150062"/>
    </source>
</evidence>
<keyword evidence="3" id="KW-0378">Hydrolase</keyword>
<dbReference type="EMBL" id="JAOAOG010000073">
    <property type="protein sequence ID" value="KAJ6250821.1"/>
    <property type="molecule type" value="Genomic_DNA"/>
</dbReference>
<dbReference type="InterPro" id="IPR004843">
    <property type="entry name" value="Calcineurin-like_PHP"/>
</dbReference>
<keyword evidence="4" id="KW-0464">Manganese</keyword>